<evidence type="ECO:0000313" key="10">
    <source>
        <dbReference type="EMBL" id="GLS18079.1"/>
    </source>
</evidence>
<dbReference type="PANTHER" id="PTHR43442:SF3">
    <property type="entry name" value="GLUCONOKINASE-RELATED"/>
    <property type="match status" value="1"/>
</dbReference>
<keyword evidence="11" id="KW-1185">Reference proteome</keyword>
<dbReference type="Proteomes" id="UP001156882">
    <property type="component" value="Unassembled WGS sequence"/>
</dbReference>
<dbReference type="Pfam" id="PF13671">
    <property type="entry name" value="AAA_33"/>
    <property type="match status" value="1"/>
</dbReference>
<name>A0ABQ6CE66_9HYPH</name>
<dbReference type="Gene3D" id="3.40.50.300">
    <property type="entry name" value="P-loop containing nucleotide triphosphate hydrolases"/>
    <property type="match status" value="1"/>
</dbReference>
<proteinExistence type="inferred from homology"/>
<evidence type="ECO:0000256" key="2">
    <source>
        <dbReference type="ARBA" id="ARBA00008420"/>
    </source>
</evidence>
<keyword evidence="4 9" id="KW-0808">Transferase</keyword>
<keyword evidence="7 9" id="KW-0067">ATP-binding</keyword>
<evidence type="ECO:0000256" key="7">
    <source>
        <dbReference type="ARBA" id="ARBA00022840"/>
    </source>
</evidence>
<comment type="similarity">
    <text evidence="2 9">Belongs to the gluconokinase GntK/GntV family.</text>
</comment>
<reference evidence="11" key="1">
    <citation type="journal article" date="2019" name="Int. J. Syst. Evol. Microbiol.">
        <title>The Global Catalogue of Microorganisms (GCM) 10K type strain sequencing project: providing services to taxonomists for standard genome sequencing and annotation.</title>
        <authorList>
            <consortium name="The Broad Institute Genomics Platform"/>
            <consortium name="The Broad Institute Genome Sequencing Center for Infectious Disease"/>
            <person name="Wu L."/>
            <person name="Ma J."/>
        </authorList>
    </citation>
    <scope>NUCLEOTIDE SEQUENCE [LARGE SCALE GENOMIC DNA]</scope>
    <source>
        <strain evidence="11">NBRC 101365</strain>
    </source>
</reference>
<protein>
    <recommendedName>
        <fullName evidence="3 9">Gluconokinase</fullName>
        <ecNumber evidence="3 9">2.7.1.12</ecNumber>
    </recommendedName>
</protein>
<comment type="caution">
    <text evidence="10">The sequence shown here is derived from an EMBL/GenBank/DDBJ whole genome shotgun (WGS) entry which is preliminary data.</text>
</comment>
<evidence type="ECO:0000256" key="3">
    <source>
        <dbReference type="ARBA" id="ARBA00012054"/>
    </source>
</evidence>
<accession>A0ABQ6CE66</accession>
<dbReference type="InterPro" id="IPR027417">
    <property type="entry name" value="P-loop_NTPase"/>
</dbReference>
<gene>
    <name evidence="10" type="ORF">GCM10007874_10950</name>
</gene>
<dbReference type="NCBIfam" id="TIGR01313">
    <property type="entry name" value="therm_gnt_kin"/>
    <property type="match status" value="1"/>
</dbReference>
<comment type="catalytic activity">
    <reaction evidence="8 9">
        <text>D-gluconate + ATP = 6-phospho-D-gluconate + ADP + H(+)</text>
        <dbReference type="Rhea" id="RHEA:19433"/>
        <dbReference type="ChEBI" id="CHEBI:15378"/>
        <dbReference type="ChEBI" id="CHEBI:18391"/>
        <dbReference type="ChEBI" id="CHEBI:30616"/>
        <dbReference type="ChEBI" id="CHEBI:58759"/>
        <dbReference type="ChEBI" id="CHEBI:456216"/>
        <dbReference type="EC" id="2.7.1.12"/>
    </reaction>
</comment>
<evidence type="ECO:0000256" key="1">
    <source>
        <dbReference type="ARBA" id="ARBA00004761"/>
    </source>
</evidence>
<dbReference type="CDD" id="cd02021">
    <property type="entry name" value="GntK"/>
    <property type="match status" value="1"/>
</dbReference>
<dbReference type="SUPFAM" id="SSF52540">
    <property type="entry name" value="P-loop containing nucleoside triphosphate hydrolases"/>
    <property type="match status" value="1"/>
</dbReference>
<comment type="pathway">
    <text evidence="1">Carbohydrate acid metabolism.</text>
</comment>
<organism evidence="10 11">
    <name type="scientific">Labrys miyagiensis</name>
    <dbReference type="NCBI Taxonomy" id="346912"/>
    <lineage>
        <taxon>Bacteria</taxon>
        <taxon>Pseudomonadati</taxon>
        <taxon>Pseudomonadota</taxon>
        <taxon>Alphaproteobacteria</taxon>
        <taxon>Hyphomicrobiales</taxon>
        <taxon>Xanthobacteraceae</taxon>
        <taxon>Labrys</taxon>
    </lineage>
</organism>
<dbReference type="EMBL" id="BSPC01000008">
    <property type="protein sequence ID" value="GLS18079.1"/>
    <property type="molecule type" value="Genomic_DNA"/>
</dbReference>
<keyword evidence="5 9" id="KW-0547">Nucleotide-binding</keyword>
<evidence type="ECO:0000256" key="8">
    <source>
        <dbReference type="ARBA" id="ARBA00048090"/>
    </source>
</evidence>
<keyword evidence="6 9" id="KW-0418">Kinase</keyword>
<evidence type="ECO:0000256" key="6">
    <source>
        <dbReference type="ARBA" id="ARBA00022777"/>
    </source>
</evidence>
<evidence type="ECO:0000256" key="5">
    <source>
        <dbReference type="ARBA" id="ARBA00022741"/>
    </source>
</evidence>
<dbReference type="InterPro" id="IPR006001">
    <property type="entry name" value="Therm_gnt_kin"/>
</dbReference>
<dbReference type="EC" id="2.7.1.12" evidence="3 9"/>
<evidence type="ECO:0000256" key="4">
    <source>
        <dbReference type="ARBA" id="ARBA00022679"/>
    </source>
</evidence>
<dbReference type="PANTHER" id="PTHR43442">
    <property type="entry name" value="GLUCONOKINASE-RELATED"/>
    <property type="match status" value="1"/>
</dbReference>
<sequence>MTMRRAIVVMGVSGSGKSSVGAALAASLAIPFVDADSLHAPESIARMAAGLPLTDDDRWPWLSRVGTHLADTVTYPRGIVIACSSLKRAYRDRIRAGAGRTVAFVFLDIEPETVHTRLAMRKDHFMPASLIESQFATLENPSADEKDVLRLAVTRGVEEIAGLAWIALCKRGTDEGTGQETSR</sequence>
<evidence type="ECO:0000256" key="9">
    <source>
        <dbReference type="RuleBase" id="RU363066"/>
    </source>
</evidence>
<evidence type="ECO:0000313" key="11">
    <source>
        <dbReference type="Proteomes" id="UP001156882"/>
    </source>
</evidence>